<feature type="active site" description="Charge relay system" evidence="4">
    <location>
        <position position="219"/>
    </location>
</feature>
<dbReference type="PROSITE" id="PS51892">
    <property type="entry name" value="SUBTILASE"/>
    <property type="match status" value="1"/>
</dbReference>
<dbReference type="InterPro" id="IPR036852">
    <property type="entry name" value="Peptidase_S8/S53_dom_sf"/>
</dbReference>
<evidence type="ECO:0000256" key="4">
    <source>
        <dbReference type="PROSITE-ProRule" id="PRU01240"/>
    </source>
</evidence>
<evidence type="ECO:0000259" key="6">
    <source>
        <dbReference type="Pfam" id="PF00082"/>
    </source>
</evidence>
<keyword evidence="1 4" id="KW-0645">Protease</keyword>
<feature type="active site" description="Charge relay system" evidence="4">
    <location>
        <position position="484"/>
    </location>
</feature>
<evidence type="ECO:0000256" key="1">
    <source>
        <dbReference type="ARBA" id="ARBA00022670"/>
    </source>
</evidence>
<dbReference type="InterPro" id="IPR015500">
    <property type="entry name" value="Peptidase_S8_subtilisin-rel"/>
</dbReference>
<evidence type="ECO:0000313" key="7">
    <source>
        <dbReference type="EMBL" id="KAL2038427.1"/>
    </source>
</evidence>
<dbReference type="PRINTS" id="PR00723">
    <property type="entry name" value="SUBTILISIN"/>
</dbReference>
<dbReference type="PANTHER" id="PTHR43399:SF5">
    <property type="entry name" value="PEPTIDASE S8 FAMILY WITH PROTEASE-ASSOCIATED DOMAIN"/>
    <property type="match status" value="1"/>
</dbReference>
<dbReference type="Proteomes" id="UP001590950">
    <property type="component" value="Unassembled WGS sequence"/>
</dbReference>
<dbReference type="InterPro" id="IPR023828">
    <property type="entry name" value="Peptidase_S8_Ser-AS"/>
</dbReference>
<gene>
    <name evidence="7" type="ORF">N7G274_008766</name>
</gene>
<feature type="domain" description="Peptidase S8/S53" evidence="6">
    <location>
        <begin position="210"/>
        <end position="536"/>
    </location>
</feature>
<name>A0ABR3ZXK5_9LECA</name>
<dbReference type="InterPro" id="IPR000209">
    <property type="entry name" value="Peptidase_S8/S53_dom"/>
</dbReference>
<organism evidence="7 8">
    <name type="scientific">Stereocaulon virgatum</name>
    <dbReference type="NCBI Taxonomy" id="373712"/>
    <lineage>
        <taxon>Eukaryota</taxon>
        <taxon>Fungi</taxon>
        <taxon>Dikarya</taxon>
        <taxon>Ascomycota</taxon>
        <taxon>Pezizomycotina</taxon>
        <taxon>Lecanoromycetes</taxon>
        <taxon>OSLEUM clade</taxon>
        <taxon>Lecanoromycetidae</taxon>
        <taxon>Lecanorales</taxon>
        <taxon>Lecanorineae</taxon>
        <taxon>Stereocaulaceae</taxon>
        <taxon>Stereocaulon</taxon>
    </lineage>
</organism>
<dbReference type="SUPFAM" id="SSF52743">
    <property type="entry name" value="Subtilisin-like"/>
    <property type="match status" value="1"/>
</dbReference>
<feature type="active site" description="Charge relay system" evidence="4">
    <location>
        <position position="264"/>
    </location>
</feature>
<comment type="similarity">
    <text evidence="4">Belongs to the peptidase S8 family.</text>
</comment>
<evidence type="ECO:0000313" key="8">
    <source>
        <dbReference type="Proteomes" id="UP001590950"/>
    </source>
</evidence>
<dbReference type="PROSITE" id="PS00138">
    <property type="entry name" value="SUBTILASE_SER"/>
    <property type="match status" value="1"/>
</dbReference>
<proteinExistence type="inferred from homology"/>
<dbReference type="Gene3D" id="2.60.120.380">
    <property type="match status" value="1"/>
</dbReference>
<dbReference type="PROSITE" id="PS00137">
    <property type="entry name" value="SUBTILASE_HIS"/>
    <property type="match status" value="1"/>
</dbReference>
<dbReference type="SUPFAM" id="SSF49785">
    <property type="entry name" value="Galactose-binding domain-like"/>
    <property type="match status" value="1"/>
</dbReference>
<dbReference type="InterPro" id="IPR034058">
    <property type="entry name" value="TagA/B/C/D_pept_dom"/>
</dbReference>
<dbReference type="PANTHER" id="PTHR43399">
    <property type="entry name" value="SUBTILISIN-RELATED"/>
    <property type="match status" value="1"/>
</dbReference>
<keyword evidence="8" id="KW-1185">Reference proteome</keyword>
<keyword evidence="2 4" id="KW-0378">Hydrolase</keyword>
<dbReference type="InterPro" id="IPR051048">
    <property type="entry name" value="Peptidase_S8/S53_subtilisin"/>
</dbReference>
<dbReference type="InterPro" id="IPR022398">
    <property type="entry name" value="Peptidase_S8_His-AS"/>
</dbReference>
<reference evidence="7 8" key="1">
    <citation type="submission" date="2024-09" db="EMBL/GenBank/DDBJ databases">
        <title>Rethinking Asexuality: The Enigmatic Case of Functional Sexual Genes in Lepraria (Stereocaulaceae).</title>
        <authorList>
            <person name="Doellman M."/>
            <person name="Sun Y."/>
            <person name="Barcenas-Pena A."/>
            <person name="Lumbsch H.T."/>
            <person name="Grewe F."/>
        </authorList>
    </citation>
    <scope>NUCLEOTIDE SEQUENCE [LARGE SCALE GENOMIC DNA]</scope>
    <source>
        <strain evidence="7 8">Mercado 3170</strain>
    </source>
</reference>
<evidence type="ECO:0000256" key="2">
    <source>
        <dbReference type="ARBA" id="ARBA00022801"/>
    </source>
</evidence>
<feature type="region of interest" description="Disordered" evidence="5">
    <location>
        <begin position="408"/>
        <end position="433"/>
    </location>
</feature>
<keyword evidence="3 4" id="KW-0720">Serine protease</keyword>
<dbReference type="Gene3D" id="3.40.50.200">
    <property type="entry name" value="Peptidase S8/S53 domain"/>
    <property type="match status" value="1"/>
</dbReference>
<dbReference type="Pfam" id="PF00082">
    <property type="entry name" value="Peptidase_S8"/>
    <property type="match status" value="1"/>
</dbReference>
<protein>
    <recommendedName>
        <fullName evidence="6">Peptidase S8/S53 domain-containing protein</fullName>
    </recommendedName>
</protein>
<evidence type="ECO:0000256" key="5">
    <source>
        <dbReference type="SAM" id="MobiDB-lite"/>
    </source>
</evidence>
<accession>A0ABR3ZXK5</accession>
<comment type="caution">
    <text evidence="7">The sequence shown here is derived from an EMBL/GenBank/DDBJ whole genome shotgun (WGS) entry which is preliminary data.</text>
</comment>
<evidence type="ECO:0000256" key="3">
    <source>
        <dbReference type="ARBA" id="ARBA00022825"/>
    </source>
</evidence>
<dbReference type="EMBL" id="JBEFKJ010000032">
    <property type="protein sequence ID" value="KAL2038427.1"/>
    <property type="molecule type" value="Genomic_DNA"/>
</dbReference>
<dbReference type="CDD" id="cd04842">
    <property type="entry name" value="Peptidases_S8_Kp43_protease"/>
    <property type="match status" value="1"/>
</dbReference>
<dbReference type="InterPro" id="IPR008979">
    <property type="entry name" value="Galactose-bd-like_sf"/>
</dbReference>
<sequence length="682" mass="74086">MSNAEPPANAKPIEVNGQVVDPNEHYARDAQNTDHIIVTVKDVLDNDQKAELQKLQVEFLEDLGNSNILCRYKPSNLKPLRDLSFVKQVDVYRNLYKIPAVLSALIEELKGTPEFDTETYPIDVMVHQKIKDMDALVNHISNVTQVRRSQMKISSEKIRLEVNLGELNEIVADDRVRILEEVVTPVLFDDQAKRLVFAPLRIQGGSEFNGKGQTIAVVDSGFDLGSIEDCHPAFTGRLRKLISVGRALDQDKTATQRVDDPKGHGTHVCGTIVGKEIETSEGIVGGVAQDAKVILSSLEKDDGDLIAVQCIKTLYEVPYKDYDARVHSNSWGDDLGMGRKQRPYGKDAKGIDDFVRAHPDALICFSAGNANLEMNAKELSGTQKPSIGSQAAAKNCLTIGASGSTRKVTVPGKGNIDKLDPDHIYPQSSRGPTVEKRIKPDVVAPGYNVFSAHSRHPKAMSFTAAEATSEAYPKVLWKVRSGTSHATPLVSGCAAILRQVLQSKGLERPPAALLKAVIINGADKLPGVDIEAQGFGRINLQSSVAMLQSLPVMPRQHIRSSLSSWGGSLIGAPLKEGDELEFTLAPAQMSDELGLKITMVYNDIGAGAIQNNLNLAVIDSVTGVTKHGGISEDIIDLQNNVEQVIWYPAPKVPTTVRVTAQKIFHTGDEQDFALAWSVSAPS</sequence>